<accession>A0ABN2XFE5</accession>
<sequence length="142" mass="15579">MRNNKTFLALSAGLALGTALVSPASAHALQPKPQDVRPAAACSPSNPGETTLRFGYYGCRMPGTAVADCPWGEAFVIAPSRTIWHAWPNSGGWKRMPNNGRADNTWNCYRNGNGQRQIEVLTRAGNIWYSYFSGGWRGWYLA</sequence>
<feature type="signal peptide" evidence="1">
    <location>
        <begin position="1"/>
        <end position="28"/>
    </location>
</feature>
<dbReference type="Proteomes" id="UP001500443">
    <property type="component" value="Unassembled WGS sequence"/>
</dbReference>
<name>A0ABN2XFE5_9ACTN</name>
<keyword evidence="1" id="KW-0732">Signal</keyword>
<keyword evidence="3" id="KW-1185">Reference proteome</keyword>
<organism evidence="2 3">
    <name type="scientific">Streptomyces synnematoformans</name>
    <dbReference type="NCBI Taxonomy" id="415721"/>
    <lineage>
        <taxon>Bacteria</taxon>
        <taxon>Bacillati</taxon>
        <taxon>Actinomycetota</taxon>
        <taxon>Actinomycetes</taxon>
        <taxon>Kitasatosporales</taxon>
        <taxon>Streptomycetaceae</taxon>
        <taxon>Streptomyces</taxon>
    </lineage>
</organism>
<dbReference type="EMBL" id="BAAAPF010000012">
    <property type="protein sequence ID" value="GAA2111340.1"/>
    <property type="molecule type" value="Genomic_DNA"/>
</dbReference>
<dbReference type="RefSeq" id="WP_344288059.1">
    <property type="nucleotide sequence ID" value="NZ_BAAAPF010000012.1"/>
</dbReference>
<feature type="chain" id="PRO_5046686879" evidence="1">
    <location>
        <begin position="29"/>
        <end position="142"/>
    </location>
</feature>
<evidence type="ECO:0000256" key="1">
    <source>
        <dbReference type="SAM" id="SignalP"/>
    </source>
</evidence>
<reference evidence="2 3" key="1">
    <citation type="journal article" date="2019" name="Int. J. Syst. Evol. Microbiol.">
        <title>The Global Catalogue of Microorganisms (GCM) 10K type strain sequencing project: providing services to taxonomists for standard genome sequencing and annotation.</title>
        <authorList>
            <consortium name="The Broad Institute Genomics Platform"/>
            <consortium name="The Broad Institute Genome Sequencing Center for Infectious Disease"/>
            <person name="Wu L."/>
            <person name="Ma J."/>
        </authorList>
    </citation>
    <scope>NUCLEOTIDE SEQUENCE [LARGE SCALE GENOMIC DNA]</scope>
    <source>
        <strain evidence="2 3">JCM 15481</strain>
    </source>
</reference>
<proteinExistence type="predicted"/>
<evidence type="ECO:0000313" key="3">
    <source>
        <dbReference type="Proteomes" id="UP001500443"/>
    </source>
</evidence>
<gene>
    <name evidence="2" type="ORF">GCM10009802_08930</name>
</gene>
<comment type="caution">
    <text evidence="2">The sequence shown here is derived from an EMBL/GenBank/DDBJ whole genome shotgun (WGS) entry which is preliminary data.</text>
</comment>
<evidence type="ECO:0000313" key="2">
    <source>
        <dbReference type="EMBL" id="GAA2111340.1"/>
    </source>
</evidence>
<protein>
    <submittedName>
        <fullName evidence="2">Uncharacterized protein</fullName>
    </submittedName>
</protein>